<dbReference type="AlphaFoldDB" id="A0A0C1MLG9"/>
<organism evidence="2 3">
    <name type="scientific">Pseudoalteromonas luteoviolacea</name>
    <dbReference type="NCBI Taxonomy" id="43657"/>
    <lineage>
        <taxon>Bacteria</taxon>
        <taxon>Pseudomonadati</taxon>
        <taxon>Pseudomonadota</taxon>
        <taxon>Gammaproteobacteria</taxon>
        <taxon>Alteromonadales</taxon>
        <taxon>Pseudoalteromonadaceae</taxon>
        <taxon>Pseudoalteromonas</taxon>
    </lineage>
</organism>
<dbReference type="Pfam" id="PF16267">
    <property type="entry name" value="DUF4920"/>
    <property type="match status" value="1"/>
</dbReference>
<reference evidence="2 3" key="1">
    <citation type="submission" date="2014-12" db="EMBL/GenBank/DDBJ databases">
        <title>Draft Genome Sequence of Pseudoalteromonas luteoviolacea HI1.</title>
        <authorList>
            <person name="Asahina A.Y."/>
            <person name="Hadfield M.G."/>
        </authorList>
    </citation>
    <scope>NUCLEOTIDE SEQUENCE [LARGE SCALE GENOMIC DNA]</scope>
    <source>
        <strain evidence="2 3">HI1</strain>
    </source>
</reference>
<comment type="caution">
    <text evidence="2">The sequence shown here is derived from an EMBL/GenBank/DDBJ whole genome shotgun (WGS) entry which is preliminary data.</text>
</comment>
<proteinExistence type="predicted"/>
<dbReference type="RefSeq" id="WP_039611312.1">
    <property type="nucleotide sequence ID" value="NZ_JWIC01000009.1"/>
</dbReference>
<evidence type="ECO:0000313" key="3">
    <source>
        <dbReference type="Proteomes" id="UP000031327"/>
    </source>
</evidence>
<gene>
    <name evidence="2" type="ORF">JF50_20895</name>
</gene>
<dbReference type="InterPro" id="IPR032577">
    <property type="entry name" value="DUF4920"/>
</dbReference>
<feature type="signal peptide" evidence="1">
    <location>
        <begin position="1"/>
        <end position="22"/>
    </location>
</feature>
<keyword evidence="1" id="KW-0732">Signal</keyword>
<accession>A0A0C1MLG9</accession>
<sequence>MKAVLAPIMMIGTLVLSQAALAKTYNGGADMSKLIPISTLLNDAQKYTTEPVTIKGTVTRVCQKRGCWMQLASDKKFQTLRVKVRDGDMVFPMTAQGKTAFATGTLKIHPLTLKQTNQRRKAQNLAPVETAQVLHLFAPVAVTIED</sequence>
<evidence type="ECO:0008006" key="4">
    <source>
        <dbReference type="Google" id="ProtNLM"/>
    </source>
</evidence>
<dbReference type="EMBL" id="JWIC01000009">
    <property type="protein sequence ID" value="KID55323.1"/>
    <property type="molecule type" value="Genomic_DNA"/>
</dbReference>
<name>A0A0C1MLG9_9GAMM</name>
<protein>
    <recommendedName>
        <fullName evidence="4">DUF4920 domain-containing protein</fullName>
    </recommendedName>
</protein>
<dbReference type="OrthoDB" id="129527at2"/>
<feature type="chain" id="PRO_5002136047" description="DUF4920 domain-containing protein" evidence="1">
    <location>
        <begin position="23"/>
        <end position="146"/>
    </location>
</feature>
<dbReference type="Proteomes" id="UP000031327">
    <property type="component" value="Unassembled WGS sequence"/>
</dbReference>
<evidence type="ECO:0000256" key="1">
    <source>
        <dbReference type="SAM" id="SignalP"/>
    </source>
</evidence>
<evidence type="ECO:0000313" key="2">
    <source>
        <dbReference type="EMBL" id="KID55323.1"/>
    </source>
</evidence>